<dbReference type="Proteomes" id="UP000034607">
    <property type="component" value="Unassembled WGS sequence"/>
</dbReference>
<feature type="non-terminal residue" evidence="1">
    <location>
        <position position="1"/>
    </location>
</feature>
<organism evidence="1 2">
    <name type="scientific">Candidatus Amesbacteria bacterium GW2011_GWA2_47_11</name>
    <dbReference type="NCBI Taxonomy" id="1618357"/>
    <lineage>
        <taxon>Bacteria</taxon>
        <taxon>Candidatus Amesiibacteriota</taxon>
    </lineage>
</organism>
<dbReference type="AlphaFoldDB" id="A0A0G1UFN0"/>
<evidence type="ECO:0000313" key="2">
    <source>
        <dbReference type="Proteomes" id="UP000034607"/>
    </source>
</evidence>
<name>A0A0G1UFN0_9BACT</name>
<evidence type="ECO:0000313" key="1">
    <source>
        <dbReference type="EMBL" id="KKU56515.1"/>
    </source>
</evidence>
<proteinExistence type="predicted"/>
<comment type="caution">
    <text evidence="1">The sequence shown here is derived from an EMBL/GenBank/DDBJ whole genome shotgun (WGS) entry which is preliminary data.</text>
</comment>
<sequence length="162" mass="18257">SPEVASVAVEVSPTISPTPFPSDKALKIASFAAVRMTASTEKNTKKKLGDENMSKTEMIRLYALMLDSDPFIMAEKEALMQKIMAQEGQPVYQYEEESVGDTNETICQRETAKYQECMNEYTKDLGDYTECVARQTGDLDRGLYIRACFKPGNFCRKYNCVQ</sequence>
<protein>
    <submittedName>
        <fullName evidence="1">Uncharacterized protein</fullName>
    </submittedName>
</protein>
<reference evidence="1 2" key="1">
    <citation type="journal article" date="2015" name="Nature">
        <title>rRNA introns, odd ribosomes, and small enigmatic genomes across a large radiation of phyla.</title>
        <authorList>
            <person name="Brown C.T."/>
            <person name="Hug L.A."/>
            <person name="Thomas B.C."/>
            <person name="Sharon I."/>
            <person name="Castelle C.J."/>
            <person name="Singh A."/>
            <person name="Wilkins M.J."/>
            <person name="Williams K.H."/>
            <person name="Banfield J.F."/>
        </authorList>
    </citation>
    <scope>NUCLEOTIDE SEQUENCE [LARGE SCALE GENOMIC DNA]</scope>
</reference>
<dbReference type="EMBL" id="LCNM01000007">
    <property type="protein sequence ID" value="KKU56515.1"/>
    <property type="molecule type" value="Genomic_DNA"/>
</dbReference>
<gene>
    <name evidence="1" type="ORF">UX78_C0007G0041</name>
</gene>
<accession>A0A0G1UFN0</accession>